<gene>
    <name evidence="1" type="ORF">EG68_06351</name>
</gene>
<dbReference type="Proteomes" id="UP000822476">
    <property type="component" value="Unassembled WGS sequence"/>
</dbReference>
<dbReference type="AlphaFoldDB" id="A0A8S9YSW9"/>
<proteinExistence type="predicted"/>
<name>A0A8S9YSW9_9TREM</name>
<reference evidence="1" key="1">
    <citation type="submission" date="2019-07" db="EMBL/GenBank/DDBJ databases">
        <title>Annotation for the trematode Paragonimus miyazaki's.</title>
        <authorList>
            <person name="Choi Y.-J."/>
        </authorList>
    </citation>
    <scope>NUCLEOTIDE SEQUENCE</scope>
    <source>
        <strain evidence="1">Japan</strain>
    </source>
</reference>
<organism evidence="1 2">
    <name type="scientific">Paragonimus skrjabini miyazakii</name>
    <dbReference type="NCBI Taxonomy" id="59628"/>
    <lineage>
        <taxon>Eukaryota</taxon>
        <taxon>Metazoa</taxon>
        <taxon>Spiralia</taxon>
        <taxon>Lophotrochozoa</taxon>
        <taxon>Platyhelminthes</taxon>
        <taxon>Trematoda</taxon>
        <taxon>Digenea</taxon>
        <taxon>Plagiorchiida</taxon>
        <taxon>Troglotremata</taxon>
        <taxon>Troglotrematidae</taxon>
        <taxon>Paragonimus</taxon>
    </lineage>
</organism>
<evidence type="ECO:0000313" key="2">
    <source>
        <dbReference type="Proteomes" id="UP000822476"/>
    </source>
</evidence>
<accession>A0A8S9YSW9</accession>
<evidence type="ECO:0000313" key="1">
    <source>
        <dbReference type="EMBL" id="KAF7256151.1"/>
    </source>
</evidence>
<sequence length="101" mass="11643">MLMITVLKFVLTFLIQRVTIESKYKPRSFPCMISRSRSMLVITVLKFVLTFLIQRVTIPDSNEYRAAFFVDHGAVYELSSIHLHSQNCPHTAEFEQSSLSS</sequence>
<keyword evidence="2" id="KW-1185">Reference proteome</keyword>
<dbReference type="EMBL" id="JTDE01003351">
    <property type="protein sequence ID" value="KAF7256151.1"/>
    <property type="molecule type" value="Genomic_DNA"/>
</dbReference>
<comment type="caution">
    <text evidence="1">The sequence shown here is derived from an EMBL/GenBank/DDBJ whole genome shotgun (WGS) entry which is preliminary data.</text>
</comment>
<protein>
    <submittedName>
        <fullName evidence="1">Uncharacterized protein</fullName>
    </submittedName>
</protein>